<keyword evidence="4" id="KW-1185">Reference proteome</keyword>
<accession>A0A813YFG2</accession>
<dbReference type="PANTHER" id="PTHR43194:SF2">
    <property type="entry name" value="PEROXISOMAL MEMBRANE PROTEIN LPX1"/>
    <property type="match status" value="1"/>
</dbReference>
<dbReference type="EMBL" id="CAJNOJ010000108">
    <property type="protein sequence ID" value="CAF1127307.1"/>
    <property type="molecule type" value="Genomic_DNA"/>
</dbReference>
<dbReference type="Pfam" id="PF12697">
    <property type="entry name" value="Abhydrolase_6"/>
    <property type="match status" value="1"/>
</dbReference>
<comment type="caution">
    <text evidence="2">The sequence shown here is derived from an EMBL/GenBank/DDBJ whole genome shotgun (WGS) entry which is preliminary data.</text>
</comment>
<dbReference type="InterPro" id="IPR050228">
    <property type="entry name" value="Carboxylesterase_BioH"/>
</dbReference>
<evidence type="ECO:0000259" key="1">
    <source>
        <dbReference type="Pfam" id="PF12697"/>
    </source>
</evidence>
<dbReference type="InterPro" id="IPR029058">
    <property type="entry name" value="AB_hydrolase_fold"/>
</dbReference>
<dbReference type="Proteomes" id="UP000663852">
    <property type="component" value="Unassembled WGS sequence"/>
</dbReference>
<dbReference type="SUPFAM" id="SSF53474">
    <property type="entry name" value="alpha/beta-Hydrolases"/>
    <property type="match status" value="1"/>
</dbReference>
<evidence type="ECO:0000313" key="2">
    <source>
        <dbReference type="EMBL" id="CAF0883563.1"/>
    </source>
</evidence>
<name>A0A813YFG2_ADIRI</name>
<evidence type="ECO:0000313" key="3">
    <source>
        <dbReference type="EMBL" id="CAF1127307.1"/>
    </source>
</evidence>
<proteinExistence type="predicted"/>
<reference evidence="2" key="1">
    <citation type="submission" date="2021-02" db="EMBL/GenBank/DDBJ databases">
        <authorList>
            <person name="Nowell W R."/>
        </authorList>
    </citation>
    <scope>NUCLEOTIDE SEQUENCE</scope>
</reference>
<dbReference type="InterPro" id="IPR000073">
    <property type="entry name" value="AB_hydrolase_1"/>
</dbReference>
<dbReference type="Proteomes" id="UP000663828">
    <property type="component" value="Unassembled WGS sequence"/>
</dbReference>
<protein>
    <recommendedName>
        <fullName evidence="1">AB hydrolase-1 domain-containing protein</fullName>
    </recommendedName>
</protein>
<sequence>MLSSNPTSHFLTLKNRPVVANSGETKAGSLKLHYWEWAGHQPTVLFCHAASFHGRCYDPIINNALHGHHVIALDFRGHGRSQQHPPPYRFPWFGEDVLHFIETLNLSSRNLIGIGHSVGGYALTYAAAIAQQRLFHSLLLIDPVIIPRSIYEHENIDKSTTDYVLRRKNQWSSVEDMISQLEKRGTFSKWPKDVLRNYCIYALDNNCKLTCSPEGEASIYQSGVHPDTNIYPLIEQSKHIHDIPIQIARILPGESVLVLDQSPTAPDLVKYFRKGKDLLLESSKHLFPMEQPNIAIKLVKDFIRENQ</sequence>
<dbReference type="OrthoDB" id="190201at2759"/>
<organism evidence="2 4">
    <name type="scientific">Adineta ricciae</name>
    <name type="common">Rotifer</name>
    <dbReference type="NCBI Taxonomy" id="249248"/>
    <lineage>
        <taxon>Eukaryota</taxon>
        <taxon>Metazoa</taxon>
        <taxon>Spiralia</taxon>
        <taxon>Gnathifera</taxon>
        <taxon>Rotifera</taxon>
        <taxon>Eurotatoria</taxon>
        <taxon>Bdelloidea</taxon>
        <taxon>Adinetida</taxon>
        <taxon>Adinetidae</taxon>
        <taxon>Adineta</taxon>
    </lineage>
</organism>
<feature type="domain" description="AB hydrolase-1" evidence="1">
    <location>
        <begin position="44"/>
        <end position="150"/>
    </location>
</feature>
<dbReference type="EMBL" id="CAJNOR010000335">
    <property type="protein sequence ID" value="CAF0883563.1"/>
    <property type="molecule type" value="Genomic_DNA"/>
</dbReference>
<dbReference type="AlphaFoldDB" id="A0A813YFG2"/>
<gene>
    <name evidence="3" type="ORF">EDS130_LOCUS21381</name>
    <name evidence="2" type="ORF">XAT740_LOCUS7131</name>
</gene>
<dbReference type="PANTHER" id="PTHR43194">
    <property type="entry name" value="HYDROLASE ALPHA/BETA FOLD FAMILY"/>
    <property type="match status" value="1"/>
</dbReference>
<evidence type="ECO:0000313" key="4">
    <source>
        <dbReference type="Proteomes" id="UP000663828"/>
    </source>
</evidence>
<dbReference type="Gene3D" id="3.40.50.1820">
    <property type="entry name" value="alpha/beta hydrolase"/>
    <property type="match status" value="1"/>
</dbReference>